<dbReference type="Gene3D" id="3.20.20.220">
    <property type="match status" value="1"/>
</dbReference>
<dbReference type="GO" id="GO:0035999">
    <property type="term" value="P:tetrahydrofolate interconversion"/>
    <property type="evidence" value="ECO:0007669"/>
    <property type="project" value="TreeGrafter"/>
</dbReference>
<comment type="cofactor">
    <cofactor evidence="1">
        <name>FAD</name>
        <dbReference type="ChEBI" id="CHEBI:57692"/>
    </cofactor>
</comment>
<evidence type="ECO:0000256" key="3">
    <source>
        <dbReference type="ARBA" id="ARBA00006743"/>
    </source>
</evidence>
<dbReference type="InterPro" id="IPR003171">
    <property type="entry name" value="Mehydrof_redctse-like"/>
</dbReference>
<dbReference type="GO" id="GO:0009086">
    <property type="term" value="P:methionine biosynthetic process"/>
    <property type="evidence" value="ECO:0007669"/>
    <property type="project" value="TreeGrafter"/>
</dbReference>
<evidence type="ECO:0000256" key="7">
    <source>
        <dbReference type="SAM" id="MobiDB-lite"/>
    </source>
</evidence>
<dbReference type="InterPro" id="IPR029041">
    <property type="entry name" value="FAD-linked_oxidoreductase-like"/>
</dbReference>
<reference evidence="9" key="1">
    <citation type="journal article" date="2023" name="Commun. Biol.">
        <title>Genome analysis of Parmales, the sister group of diatoms, reveals the evolutionary specialization of diatoms from phago-mixotrophs to photoautotrophs.</title>
        <authorList>
            <person name="Ban H."/>
            <person name="Sato S."/>
            <person name="Yoshikawa S."/>
            <person name="Yamada K."/>
            <person name="Nakamura Y."/>
            <person name="Ichinomiya M."/>
            <person name="Sato N."/>
            <person name="Blanc-Mathieu R."/>
            <person name="Endo H."/>
            <person name="Kuwata A."/>
            <person name="Ogata H."/>
        </authorList>
    </citation>
    <scope>NUCLEOTIDE SEQUENCE [LARGE SCALE GENOMIC DNA]</scope>
</reference>
<dbReference type="GO" id="GO:0071949">
    <property type="term" value="F:FAD binding"/>
    <property type="evidence" value="ECO:0007669"/>
    <property type="project" value="TreeGrafter"/>
</dbReference>
<keyword evidence="6" id="KW-0560">Oxidoreductase</keyword>
<organism evidence="8 9">
    <name type="scientific">Triparma laevis f. inornata</name>
    <dbReference type="NCBI Taxonomy" id="1714386"/>
    <lineage>
        <taxon>Eukaryota</taxon>
        <taxon>Sar</taxon>
        <taxon>Stramenopiles</taxon>
        <taxon>Ochrophyta</taxon>
        <taxon>Bolidophyceae</taxon>
        <taxon>Parmales</taxon>
        <taxon>Triparmaceae</taxon>
        <taxon>Triparma</taxon>
    </lineage>
</organism>
<evidence type="ECO:0000256" key="1">
    <source>
        <dbReference type="ARBA" id="ARBA00001974"/>
    </source>
</evidence>
<feature type="compositionally biased region" description="Low complexity" evidence="7">
    <location>
        <begin position="17"/>
        <end position="36"/>
    </location>
</feature>
<comment type="pathway">
    <text evidence="2">One-carbon metabolism; tetrahydrofolate interconversion.</text>
</comment>
<evidence type="ECO:0000313" key="8">
    <source>
        <dbReference type="EMBL" id="GMH73024.1"/>
    </source>
</evidence>
<evidence type="ECO:0000256" key="4">
    <source>
        <dbReference type="ARBA" id="ARBA00022630"/>
    </source>
</evidence>
<dbReference type="PANTHER" id="PTHR45754">
    <property type="entry name" value="METHYLENETETRAHYDROFOLATE REDUCTASE"/>
    <property type="match status" value="1"/>
</dbReference>
<keyword evidence="5" id="KW-0274">FAD</keyword>
<dbReference type="AlphaFoldDB" id="A0A9W7E986"/>
<dbReference type="PANTHER" id="PTHR45754:SF3">
    <property type="entry name" value="METHYLENETETRAHYDROFOLATE REDUCTASE (NADPH)"/>
    <property type="match status" value="1"/>
</dbReference>
<sequence>MKIIDKILKIRTDRLEATNPPSRSTSSNSVSSAVSSVHDHEQGTTTDHVVDGLSNLPTPPTPPLTTPCASSSPYFSFEFFPPKTEAGLDNLYERIDRMKDLEPLFIDVTWGAGGRTERETLSIASYAQQYCGLDVLMHLTCTGLSRGAIKAALETAKDAGEVVRI</sequence>
<name>A0A9W7E986_9STRA</name>
<keyword evidence="4" id="KW-0285">Flavoprotein</keyword>
<evidence type="ECO:0008006" key="10">
    <source>
        <dbReference type="Google" id="ProtNLM"/>
    </source>
</evidence>
<proteinExistence type="inferred from homology"/>
<accession>A0A9W7E986</accession>
<comment type="similarity">
    <text evidence="3">Belongs to the methylenetetrahydrofolate reductase family.</text>
</comment>
<feature type="region of interest" description="Disordered" evidence="7">
    <location>
        <begin position="14"/>
        <end position="67"/>
    </location>
</feature>
<dbReference type="GO" id="GO:0005829">
    <property type="term" value="C:cytosol"/>
    <property type="evidence" value="ECO:0007669"/>
    <property type="project" value="TreeGrafter"/>
</dbReference>
<dbReference type="SUPFAM" id="SSF51730">
    <property type="entry name" value="FAD-linked oxidoreductase"/>
    <property type="match status" value="1"/>
</dbReference>
<protein>
    <recommendedName>
        <fullName evidence="10">Methylenetetrahydrofolate reductase (NAD(P)H)</fullName>
    </recommendedName>
</protein>
<dbReference type="GO" id="GO:0004489">
    <property type="term" value="F:methylenetetrahydrofolate reductase [NAD(P)H] activity"/>
    <property type="evidence" value="ECO:0007669"/>
    <property type="project" value="InterPro"/>
</dbReference>
<dbReference type="EMBL" id="BLQM01000181">
    <property type="protein sequence ID" value="GMH73024.1"/>
    <property type="molecule type" value="Genomic_DNA"/>
</dbReference>
<evidence type="ECO:0000256" key="2">
    <source>
        <dbReference type="ARBA" id="ARBA00004777"/>
    </source>
</evidence>
<evidence type="ECO:0000256" key="6">
    <source>
        <dbReference type="ARBA" id="ARBA00023002"/>
    </source>
</evidence>
<dbReference type="Proteomes" id="UP001162640">
    <property type="component" value="Unassembled WGS sequence"/>
</dbReference>
<evidence type="ECO:0000256" key="5">
    <source>
        <dbReference type="ARBA" id="ARBA00022827"/>
    </source>
</evidence>
<evidence type="ECO:0000313" key="9">
    <source>
        <dbReference type="Proteomes" id="UP001162640"/>
    </source>
</evidence>
<comment type="caution">
    <text evidence="8">The sequence shown here is derived from an EMBL/GenBank/DDBJ whole genome shotgun (WGS) entry which is preliminary data.</text>
</comment>
<gene>
    <name evidence="8" type="ORF">TL16_g06073</name>
</gene>
<dbReference type="Pfam" id="PF02219">
    <property type="entry name" value="MTHFR"/>
    <property type="match status" value="1"/>
</dbReference>